<proteinExistence type="predicted"/>
<sequence>MTTNPDIQRNLSQPGQVVTYLALEQLVYSFEGVLKRFGIPIQSGSELEKACLSVQEVMHKNQNPNICDPQEDIRHEFREVLGIWVFLRQIVRLKDHACFPQFAPHLALLNKGAVVQNTRTPLCEEATNKIFELLFALALLDLSNEVVLDHPSEAKGDNPDVLATIDGQCWGFACKTIYGSSGKTFYDNLKKGVEQIEAAPNAQVGAVVISLRNVIPHDECWPILNYDEYRTGAQPKFAAYSRPEEFVRERIVETIKQKHDQVVTEIGLPNIMKLFAGKKSLPGYLAYCPTCTGRYTVQGPVPRSINMLGVGEFGNVQAHQGIIEKINAALLECSQ</sequence>
<accession>A0A7S8FCM6</accession>
<protein>
    <submittedName>
        <fullName evidence="1">Uncharacterized protein</fullName>
    </submittedName>
</protein>
<dbReference type="EMBL" id="CP047423">
    <property type="protein sequence ID" value="QPD03324.1"/>
    <property type="molecule type" value="Genomic_DNA"/>
</dbReference>
<gene>
    <name evidence="1" type="ORF">Nkreftii_001098</name>
</gene>
<evidence type="ECO:0000313" key="1">
    <source>
        <dbReference type="EMBL" id="QPD03324.1"/>
    </source>
</evidence>
<dbReference type="KEGG" id="nkf:Nkreftii_001098"/>
<reference evidence="1 2" key="1">
    <citation type="journal article" date="2020" name="ISME J.">
        <title>Enrichment and physiological characterization of a novel comammox Nitrospira indicates ammonium inhibition of complete nitrification.</title>
        <authorList>
            <person name="Sakoula D."/>
            <person name="Koch H."/>
            <person name="Frank J."/>
            <person name="Jetten M.S.M."/>
            <person name="van Kessel M.A.H.J."/>
            <person name="Lucker S."/>
        </authorList>
    </citation>
    <scope>NUCLEOTIDE SEQUENCE [LARGE SCALE GENOMIC DNA]</scope>
    <source>
        <strain evidence="1">Comreactor17</strain>
    </source>
</reference>
<dbReference type="AlphaFoldDB" id="A0A7S8FCM6"/>
<dbReference type="Proteomes" id="UP000593737">
    <property type="component" value="Chromosome"/>
</dbReference>
<organism evidence="1 2">
    <name type="scientific">Candidatus Nitrospira kreftii</name>
    <dbReference type="NCBI Taxonomy" id="2652173"/>
    <lineage>
        <taxon>Bacteria</taxon>
        <taxon>Pseudomonadati</taxon>
        <taxon>Nitrospirota</taxon>
        <taxon>Nitrospiria</taxon>
        <taxon>Nitrospirales</taxon>
        <taxon>Nitrospiraceae</taxon>
        <taxon>Nitrospira</taxon>
    </lineage>
</organism>
<evidence type="ECO:0000313" key="2">
    <source>
        <dbReference type="Proteomes" id="UP000593737"/>
    </source>
</evidence>
<name>A0A7S8FCM6_9BACT</name>